<feature type="transmembrane region" description="Helical" evidence="1">
    <location>
        <begin position="73"/>
        <end position="97"/>
    </location>
</feature>
<sequence>MAPGRGHREVLGLFHDREQLEAAAYRLQSAGFNRANLSLAYDVDLDGVPDPGPREEVSTESDVRKLRTLKTGLAGAIAALAAAGVTVMTGGAAAIAFGAAALAGGVSAAGVHALGGPDGANGDRAILIARATRPELEATATEILRAGGADKVWAQDAA</sequence>
<accession>A0ABN1ETY2</accession>
<gene>
    <name evidence="2" type="ORF">GCM10009416_11230</name>
</gene>
<comment type="caution">
    <text evidence="2">The sequence shown here is derived from an EMBL/GenBank/DDBJ whole genome shotgun (WGS) entry which is preliminary data.</text>
</comment>
<dbReference type="EMBL" id="BAAAFZ010000009">
    <property type="protein sequence ID" value="GAA0574303.1"/>
    <property type="molecule type" value="Genomic_DNA"/>
</dbReference>
<organism evidence="2 3">
    <name type="scientific">Craurococcus roseus</name>
    <dbReference type="NCBI Taxonomy" id="77585"/>
    <lineage>
        <taxon>Bacteria</taxon>
        <taxon>Pseudomonadati</taxon>
        <taxon>Pseudomonadota</taxon>
        <taxon>Alphaproteobacteria</taxon>
        <taxon>Acetobacterales</taxon>
        <taxon>Acetobacteraceae</taxon>
        <taxon>Craurococcus</taxon>
    </lineage>
</organism>
<evidence type="ECO:0000313" key="2">
    <source>
        <dbReference type="EMBL" id="GAA0574303.1"/>
    </source>
</evidence>
<keyword evidence="3" id="KW-1185">Reference proteome</keyword>
<reference evidence="2 3" key="1">
    <citation type="journal article" date="2019" name="Int. J. Syst. Evol. Microbiol.">
        <title>The Global Catalogue of Microorganisms (GCM) 10K type strain sequencing project: providing services to taxonomists for standard genome sequencing and annotation.</title>
        <authorList>
            <consortium name="The Broad Institute Genomics Platform"/>
            <consortium name="The Broad Institute Genome Sequencing Center for Infectious Disease"/>
            <person name="Wu L."/>
            <person name="Ma J."/>
        </authorList>
    </citation>
    <scope>NUCLEOTIDE SEQUENCE [LARGE SCALE GENOMIC DNA]</scope>
    <source>
        <strain evidence="2 3">JCM 9933</strain>
    </source>
</reference>
<keyword evidence="1" id="KW-0812">Transmembrane</keyword>
<protein>
    <recommendedName>
        <fullName evidence="4">General stress protein 17M-like domain-containing protein</fullName>
    </recommendedName>
</protein>
<dbReference type="Proteomes" id="UP001501588">
    <property type="component" value="Unassembled WGS sequence"/>
</dbReference>
<evidence type="ECO:0008006" key="4">
    <source>
        <dbReference type="Google" id="ProtNLM"/>
    </source>
</evidence>
<name>A0ABN1ETY2_9PROT</name>
<keyword evidence="1" id="KW-1133">Transmembrane helix</keyword>
<keyword evidence="1" id="KW-0472">Membrane</keyword>
<proteinExistence type="predicted"/>
<evidence type="ECO:0000256" key="1">
    <source>
        <dbReference type="SAM" id="Phobius"/>
    </source>
</evidence>
<evidence type="ECO:0000313" key="3">
    <source>
        <dbReference type="Proteomes" id="UP001501588"/>
    </source>
</evidence>